<dbReference type="Proteomes" id="UP000053424">
    <property type="component" value="Unassembled WGS sequence"/>
</dbReference>
<dbReference type="InterPro" id="IPR023803">
    <property type="entry name" value="Ribosomal_bS16_dom_sf"/>
</dbReference>
<proteinExistence type="inferred from homology"/>
<evidence type="ECO:0000256" key="3">
    <source>
        <dbReference type="ARBA" id="ARBA00023274"/>
    </source>
</evidence>
<keyword evidence="6" id="KW-1185">Reference proteome</keyword>
<comment type="similarity">
    <text evidence="1">Belongs to the bacterial ribosomal protein bS16 family.</text>
</comment>
<dbReference type="SUPFAM" id="SSF54565">
    <property type="entry name" value="Ribosomal protein S16"/>
    <property type="match status" value="1"/>
</dbReference>
<accession>A0A0C3CWS4</accession>
<evidence type="ECO:0000313" key="5">
    <source>
        <dbReference type="EMBL" id="KIM48296.1"/>
    </source>
</evidence>
<dbReference type="GO" id="GO:0005763">
    <property type="term" value="C:mitochondrial small ribosomal subunit"/>
    <property type="evidence" value="ECO:0007669"/>
    <property type="project" value="TreeGrafter"/>
</dbReference>
<evidence type="ECO:0008006" key="7">
    <source>
        <dbReference type="Google" id="ProtNLM"/>
    </source>
</evidence>
<reference evidence="5 6" key="1">
    <citation type="submission" date="2014-04" db="EMBL/GenBank/DDBJ databases">
        <authorList>
            <consortium name="DOE Joint Genome Institute"/>
            <person name="Kuo A."/>
            <person name="Gay G."/>
            <person name="Dore J."/>
            <person name="Kohler A."/>
            <person name="Nagy L.G."/>
            <person name="Floudas D."/>
            <person name="Copeland A."/>
            <person name="Barry K.W."/>
            <person name="Cichocki N."/>
            <person name="Veneault-Fourrey C."/>
            <person name="LaButti K."/>
            <person name="Lindquist E.A."/>
            <person name="Lipzen A."/>
            <person name="Lundell T."/>
            <person name="Morin E."/>
            <person name="Murat C."/>
            <person name="Sun H."/>
            <person name="Tunlid A."/>
            <person name="Henrissat B."/>
            <person name="Grigoriev I.V."/>
            <person name="Hibbett D.S."/>
            <person name="Martin F."/>
            <person name="Nordberg H.P."/>
            <person name="Cantor M.N."/>
            <person name="Hua S.X."/>
        </authorList>
    </citation>
    <scope>NUCLEOTIDE SEQUENCE [LARGE SCALE GENOMIC DNA]</scope>
    <source>
        <strain evidence="6">h7</strain>
    </source>
</reference>
<dbReference type="PANTHER" id="PTHR12919">
    <property type="entry name" value="30S RIBOSOMAL PROTEIN S16"/>
    <property type="match status" value="1"/>
</dbReference>
<evidence type="ECO:0000256" key="1">
    <source>
        <dbReference type="ARBA" id="ARBA00006668"/>
    </source>
</evidence>
<dbReference type="EMBL" id="KN831769">
    <property type="protein sequence ID" value="KIM48296.1"/>
    <property type="molecule type" value="Genomic_DNA"/>
</dbReference>
<dbReference type="HAMAP" id="MF_00385">
    <property type="entry name" value="Ribosomal_bS16"/>
    <property type="match status" value="1"/>
</dbReference>
<sequence length="116" mass="13175">MPIRLRLAMHGTRHRKIFHLVAINHSLRRDAKPAELLGIYNPHDRDVDNTRLVRWSVTRIHHWLSMGARPSKSVVKLLELGGIIKPDSPYHSKASQPPHPIVALKKPQTSSKPAKP</sequence>
<dbReference type="GO" id="GO:0003735">
    <property type="term" value="F:structural constituent of ribosome"/>
    <property type="evidence" value="ECO:0007669"/>
    <property type="project" value="InterPro"/>
</dbReference>
<dbReference type="OrthoDB" id="407221at2759"/>
<keyword evidence="3" id="KW-0687">Ribonucleoprotein</keyword>
<dbReference type="Gene3D" id="3.30.1320.10">
    <property type="match status" value="1"/>
</dbReference>
<feature type="compositionally biased region" description="Polar residues" evidence="4">
    <location>
        <begin position="107"/>
        <end position="116"/>
    </location>
</feature>
<dbReference type="PANTHER" id="PTHR12919:SF20">
    <property type="entry name" value="SMALL RIBOSOMAL SUBUNIT PROTEIN BS16M"/>
    <property type="match status" value="1"/>
</dbReference>
<evidence type="ECO:0000256" key="4">
    <source>
        <dbReference type="SAM" id="MobiDB-lite"/>
    </source>
</evidence>
<dbReference type="GO" id="GO:0032543">
    <property type="term" value="P:mitochondrial translation"/>
    <property type="evidence" value="ECO:0007669"/>
    <property type="project" value="TreeGrafter"/>
</dbReference>
<evidence type="ECO:0000256" key="2">
    <source>
        <dbReference type="ARBA" id="ARBA00022980"/>
    </source>
</evidence>
<feature type="region of interest" description="Disordered" evidence="4">
    <location>
        <begin position="87"/>
        <end position="116"/>
    </location>
</feature>
<dbReference type="InterPro" id="IPR000307">
    <property type="entry name" value="Ribosomal_bS16"/>
</dbReference>
<name>A0A0C3CWS4_HEBCY</name>
<organism evidence="5 6">
    <name type="scientific">Hebeloma cylindrosporum</name>
    <dbReference type="NCBI Taxonomy" id="76867"/>
    <lineage>
        <taxon>Eukaryota</taxon>
        <taxon>Fungi</taxon>
        <taxon>Dikarya</taxon>
        <taxon>Basidiomycota</taxon>
        <taxon>Agaricomycotina</taxon>
        <taxon>Agaricomycetes</taxon>
        <taxon>Agaricomycetidae</taxon>
        <taxon>Agaricales</taxon>
        <taxon>Agaricineae</taxon>
        <taxon>Hymenogastraceae</taxon>
        <taxon>Hebeloma</taxon>
    </lineage>
</organism>
<evidence type="ECO:0000313" key="6">
    <source>
        <dbReference type="Proteomes" id="UP000053424"/>
    </source>
</evidence>
<reference evidence="6" key="2">
    <citation type="submission" date="2015-01" db="EMBL/GenBank/DDBJ databases">
        <title>Evolutionary Origins and Diversification of the Mycorrhizal Mutualists.</title>
        <authorList>
            <consortium name="DOE Joint Genome Institute"/>
            <consortium name="Mycorrhizal Genomics Consortium"/>
            <person name="Kohler A."/>
            <person name="Kuo A."/>
            <person name="Nagy L.G."/>
            <person name="Floudas D."/>
            <person name="Copeland A."/>
            <person name="Barry K.W."/>
            <person name="Cichocki N."/>
            <person name="Veneault-Fourrey C."/>
            <person name="LaButti K."/>
            <person name="Lindquist E.A."/>
            <person name="Lipzen A."/>
            <person name="Lundell T."/>
            <person name="Morin E."/>
            <person name="Murat C."/>
            <person name="Riley R."/>
            <person name="Ohm R."/>
            <person name="Sun H."/>
            <person name="Tunlid A."/>
            <person name="Henrissat B."/>
            <person name="Grigoriev I.V."/>
            <person name="Hibbett D.S."/>
            <person name="Martin F."/>
        </authorList>
    </citation>
    <scope>NUCLEOTIDE SEQUENCE [LARGE SCALE GENOMIC DNA]</scope>
    <source>
        <strain evidence="6">h7</strain>
    </source>
</reference>
<dbReference type="Pfam" id="PF00886">
    <property type="entry name" value="Ribosomal_S16"/>
    <property type="match status" value="1"/>
</dbReference>
<dbReference type="STRING" id="686832.A0A0C3CWS4"/>
<gene>
    <name evidence="5" type="ORF">M413DRAFT_440016</name>
</gene>
<dbReference type="AlphaFoldDB" id="A0A0C3CWS4"/>
<protein>
    <recommendedName>
        <fullName evidence="7">Ribosomal protein S16</fullName>
    </recommendedName>
</protein>
<dbReference type="NCBIfam" id="TIGR00002">
    <property type="entry name" value="S16"/>
    <property type="match status" value="1"/>
</dbReference>
<dbReference type="HOGENOM" id="CLU_100590_2_1_1"/>
<keyword evidence="2" id="KW-0689">Ribosomal protein</keyword>